<protein>
    <submittedName>
        <fullName evidence="3">Uncharacterized protein</fullName>
    </submittedName>
</protein>
<feature type="transmembrane region" description="Helical" evidence="2">
    <location>
        <begin position="355"/>
        <end position="374"/>
    </location>
</feature>
<keyword evidence="1" id="KW-0175">Coiled coil</keyword>
<evidence type="ECO:0000256" key="1">
    <source>
        <dbReference type="SAM" id="Coils"/>
    </source>
</evidence>
<proteinExistence type="predicted"/>
<organism evidence="3 4">
    <name type="scientific">Sulfitobacter pacificus</name>
    <dbReference type="NCBI Taxonomy" id="1499314"/>
    <lineage>
        <taxon>Bacteria</taxon>
        <taxon>Pseudomonadati</taxon>
        <taxon>Pseudomonadota</taxon>
        <taxon>Alphaproteobacteria</taxon>
        <taxon>Rhodobacterales</taxon>
        <taxon>Roseobacteraceae</taxon>
        <taxon>Sulfitobacter</taxon>
    </lineage>
</organism>
<keyword evidence="2" id="KW-0472">Membrane</keyword>
<evidence type="ECO:0000313" key="4">
    <source>
        <dbReference type="Proteomes" id="UP001161388"/>
    </source>
</evidence>
<keyword evidence="2" id="KW-1133">Transmembrane helix</keyword>
<name>A0ABQ5VQA3_9RHOB</name>
<keyword evidence="4" id="KW-1185">Reference proteome</keyword>
<accession>A0ABQ5VQA3</accession>
<reference evidence="3" key="1">
    <citation type="journal article" date="2014" name="Int. J. Syst. Evol. Microbiol.">
        <title>Complete genome of a new Firmicutes species belonging to the dominant human colonic microbiota ('Ruminococcus bicirculans') reveals two chromosomes and a selective capacity to utilize plant glucans.</title>
        <authorList>
            <consortium name="NISC Comparative Sequencing Program"/>
            <person name="Wegmann U."/>
            <person name="Louis P."/>
            <person name="Goesmann A."/>
            <person name="Henrissat B."/>
            <person name="Duncan S.H."/>
            <person name="Flint H.J."/>
        </authorList>
    </citation>
    <scope>NUCLEOTIDE SEQUENCE</scope>
    <source>
        <strain evidence="3">NBRC 109915</strain>
    </source>
</reference>
<dbReference type="RefSeq" id="WP_284376685.1">
    <property type="nucleotide sequence ID" value="NZ_JBHSWF010000003.1"/>
</dbReference>
<feature type="transmembrane region" description="Helical" evidence="2">
    <location>
        <begin position="471"/>
        <end position="499"/>
    </location>
</feature>
<feature type="transmembrane region" description="Helical" evidence="2">
    <location>
        <begin position="386"/>
        <end position="406"/>
    </location>
</feature>
<gene>
    <name evidence="3" type="ORF">GCM10007927_41190</name>
</gene>
<evidence type="ECO:0000256" key="2">
    <source>
        <dbReference type="SAM" id="Phobius"/>
    </source>
</evidence>
<sequence>MTELQNAAEVVELVQGLAETDRELLVAEMELDRLELKLEPHQKDLVHWAEKLEGLKATLRRLDAEIAQSLPQGSSDEDDDLPPAAVALIAERKATRAEWEEVENKRQGSQDRFDAIKAQMQIPEAQIVELTQAAQGTFDRLCGQYDIAQSRIAADLSDKSPESHASQGGSDTPALGLLRAVSQIDTPTRLDKITGLQLESGELEYRITALLDHLTTRRIAEEMDTPTYLFRLEKFFKRARKRSVALLDGTITGLGAYLADKEQEISQFCLVLQTAVEATESKALKTLQSAWSAQIGARADDVTRHLKNIEATRLDVAQRLEAFNDVLLSDSNTSRVKETAAYVSRVVERSVYLRIWPFVVAAVASLGAKIALSFQSSLLIAQYDDHILVGSFLLVYLFSAFLGRVFRRQVIAKVQKAYRKSIKNLFAKDWATFEAFQFQPVPIARKQPGDAGGGKWRPPLKRVPGKRTARFLPLAIMMSCNGLLLLAPGLLVLLAIAAASQNAELLTKPREWETYTFVGTTSRGLPCIVEQGNLTHMDSEHYYVLPQTEVDLTFGQRTFPELYSYAVPTQTVKLIRAKRADDAYDMAKCTEESGSGNFDLEGLGASLAGIADNRQENRQSATPRMTKEQVRALINTELSAGDQSAIQKVAEAIDALAAGLVPPHDPMPRLTSVVLPAPAPAPLIQTATTDPVIWEYHLYAEDRRVLQAPNMQVIFFFPSGVRGTGNTQAGAYQRGLNSFEALSEADALHQSALEVQLAQLAQSLQVWLANNEADLSINVQGFASLRWDARLDDQLKERLNFALAEGRRHAVLRRLQTVLGDTSARVRVASAESGTCSPLSEAVFTTWEEIRDRGFADVQDMVTARSELLGSAGWTANDLRLEFSRRSVVVQVGKGTSLCVPMQQVSEN</sequence>
<comment type="caution">
    <text evidence="3">The sequence shown here is derived from an EMBL/GenBank/DDBJ whole genome shotgun (WGS) entry which is preliminary data.</text>
</comment>
<keyword evidence="2" id="KW-0812">Transmembrane</keyword>
<dbReference type="Proteomes" id="UP001161388">
    <property type="component" value="Unassembled WGS sequence"/>
</dbReference>
<evidence type="ECO:0000313" key="3">
    <source>
        <dbReference type="EMBL" id="GLQ29315.1"/>
    </source>
</evidence>
<feature type="coiled-coil region" evidence="1">
    <location>
        <begin position="17"/>
        <end position="65"/>
    </location>
</feature>
<dbReference type="EMBL" id="BSNL01000021">
    <property type="protein sequence ID" value="GLQ29315.1"/>
    <property type="molecule type" value="Genomic_DNA"/>
</dbReference>
<reference evidence="3" key="2">
    <citation type="submission" date="2023-01" db="EMBL/GenBank/DDBJ databases">
        <title>Draft genome sequence of Sulfitobacter pacificus strain NBRC 109915.</title>
        <authorList>
            <person name="Sun Q."/>
            <person name="Mori K."/>
        </authorList>
    </citation>
    <scope>NUCLEOTIDE SEQUENCE</scope>
    <source>
        <strain evidence="3">NBRC 109915</strain>
    </source>
</reference>